<dbReference type="Proteomes" id="UP000646911">
    <property type="component" value="Unassembled WGS sequence"/>
</dbReference>
<sequence length="103" mass="11631">MYRNSIRQGQSMHCLLTAGSTLYIKSGKLRLIALPQFLEGVAWQIDTVLDADSVYYSEHGGWVELQVLQACDLLVQRPEPTQHWLHVLSGAWQALQAGWRPSP</sequence>
<evidence type="ECO:0000313" key="2">
    <source>
        <dbReference type="Proteomes" id="UP000646911"/>
    </source>
</evidence>
<reference evidence="1 2" key="1">
    <citation type="submission" date="2020-08" db="EMBL/GenBank/DDBJ databases">
        <title>Novel species isolated from subtropical streams in China.</title>
        <authorList>
            <person name="Lu H."/>
        </authorList>
    </citation>
    <scope>NUCLEOTIDE SEQUENCE [LARGE SCALE GENOMIC DNA]</scope>
    <source>
        <strain evidence="1 2">NL8W</strain>
    </source>
</reference>
<evidence type="ECO:0008006" key="3">
    <source>
        <dbReference type="Google" id="ProtNLM"/>
    </source>
</evidence>
<accession>A0ABR6ZB47</accession>
<evidence type="ECO:0000313" key="1">
    <source>
        <dbReference type="EMBL" id="MBC3908945.1"/>
    </source>
</evidence>
<keyword evidence="2" id="KW-1185">Reference proteome</keyword>
<organism evidence="1 2">
    <name type="scientific">Undibacterium umbellatum</name>
    <dbReference type="NCBI Taxonomy" id="2762300"/>
    <lineage>
        <taxon>Bacteria</taxon>
        <taxon>Pseudomonadati</taxon>
        <taxon>Pseudomonadota</taxon>
        <taxon>Betaproteobacteria</taxon>
        <taxon>Burkholderiales</taxon>
        <taxon>Oxalobacteraceae</taxon>
        <taxon>Undibacterium</taxon>
    </lineage>
</organism>
<proteinExistence type="predicted"/>
<gene>
    <name evidence="1" type="ORF">H8L47_15405</name>
</gene>
<dbReference type="RefSeq" id="WP_186954474.1">
    <property type="nucleotide sequence ID" value="NZ_JACOFX010000007.1"/>
</dbReference>
<name>A0ABR6ZB47_9BURK</name>
<comment type="caution">
    <text evidence="1">The sequence shown here is derived from an EMBL/GenBank/DDBJ whole genome shotgun (WGS) entry which is preliminary data.</text>
</comment>
<protein>
    <recommendedName>
        <fullName evidence="3">DUF2917 domain-containing protein</fullName>
    </recommendedName>
</protein>
<dbReference type="EMBL" id="JACOFX010000007">
    <property type="protein sequence ID" value="MBC3908945.1"/>
    <property type="molecule type" value="Genomic_DNA"/>
</dbReference>